<gene>
    <name evidence="1" type="ORF">SB6410_04861</name>
</gene>
<name>A0A9Q9UJD4_9ENTR</name>
<proteinExistence type="predicted"/>
<organism evidence="1 2">
    <name type="scientific">Klebsiella pasteurii</name>
    <dbReference type="NCBI Taxonomy" id="2587529"/>
    <lineage>
        <taxon>Bacteria</taxon>
        <taxon>Pseudomonadati</taxon>
        <taxon>Pseudomonadota</taxon>
        <taxon>Gammaproteobacteria</taxon>
        <taxon>Enterobacterales</taxon>
        <taxon>Enterobacteriaceae</taxon>
        <taxon>Klebsiella/Raoultella group</taxon>
        <taxon>Klebsiella</taxon>
    </lineage>
</organism>
<evidence type="ECO:0000313" key="2">
    <source>
        <dbReference type="Proteomes" id="UP000318567"/>
    </source>
</evidence>
<dbReference type="AlphaFoldDB" id="A0A9Q9UJD4"/>
<dbReference type="RefSeq" id="WP_142444946.1">
    <property type="nucleotide sequence ID" value="NZ_CABGGO010000003.1"/>
</dbReference>
<reference evidence="1 2" key="1">
    <citation type="submission" date="2019-07" db="EMBL/GenBank/DDBJ databases">
        <authorList>
            <person name="Brisse S."/>
            <person name="Rodrigues C."/>
            <person name="Thorpe H."/>
        </authorList>
    </citation>
    <scope>NUCLEOTIDE SEQUENCE [LARGE SCALE GENOMIC DNA]</scope>
    <source>
        <strain evidence="1">SB6410</strain>
    </source>
</reference>
<dbReference type="EMBL" id="CABGGO010000003">
    <property type="protein sequence ID" value="VUS32534.1"/>
    <property type="molecule type" value="Genomic_DNA"/>
</dbReference>
<comment type="caution">
    <text evidence="1">The sequence shown here is derived from an EMBL/GenBank/DDBJ whole genome shotgun (WGS) entry which is preliminary data.</text>
</comment>
<sequence length="261" mass="29182">MYDYSFSLTPYTGFVKGLCGVCSNDFSIIDDSDSDLGQTDIHLLSSPHLNIISDPNELASKLKGLLMLMNGALSVLYGFERYQSYGPLSISGSDGINYSEICGFKSMDVTQINPFDFHGIQKPHPRADDFSRLINLSSKHESLRVVLGMCALGNDWVNLYRLWETIREYVHDKYVKGTLNIPSANKSKKYQRDKIISMAFNIDEKEISRFTGTANSFELLGYLARHGKGSPGGIVKNPMSRVDASIFVHNATCRFCALFLM</sequence>
<accession>A0A9Q9UJD4</accession>
<protein>
    <submittedName>
        <fullName evidence="1">Uncharacterized protein</fullName>
    </submittedName>
</protein>
<dbReference type="Proteomes" id="UP000318567">
    <property type="component" value="Unassembled WGS sequence"/>
</dbReference>
<evidence type="ECO:0000313" key="1">
    <source>
        <dbReference type="EMBL" id="VUS32534.1"/>
    </source>
</evidence>